<evidence type="ECO:0000256" key="4">
    <source>
        <dbReference type="ARBA" id="ARBA00023163"/>
    </source>
</evidence>
<dbReference type="InterPro" id="IPR014331">
    <property type="entry name" value="RNA_pol_sigma70_ECF_RHOBA"/>
</dbReference>
<dbReference type="NCBIfam" id="TIGR02989">
    <property type="entry name" value="Sig-70_gvs1"/>
    <property type="match status" value="1"/>
</dbReference>
<proteinExistence type="inferred from homology"/>
<comment type="similarity">
    <text evidence="1">Belongs to the sigma-70 factor family. ECF subfamily.</text>
</comment>
<evidence type="ECO:0000256" key="2">
    <source>
        <dbReference type="ARBA" id="ARBA00023015"/>
    </source>
</evidence>
<reference evidence="7" key="1">
    <citation type="submission" date="2018-05" db="EMBL/GenBank/DDBJ databases">
        <authorList>
            <person name="Lanie J.A."/>
            <person name="Ng W.-L."/>
            <person name="Kazmierczak K.M."/>
            <person name="Andrzejewski T.M."/>
            <person name="Davidsen T.M."/>
            <person name="Wayne K.J."/>
            <person name="Tettelin H."/>
            <person name="Glass J.I."/>
            <person name="Rusch D."/>
            <person name="Podicherti R."/>
            <person name="Tsui H.-C.T."/>
            <person name="Winkler M.E."/>
        </authorList>
    </citation>
    <scope>NUCLEOTIDE SEQUENCE</scope>
</reference>
<feature type="domain" description="RNA polymerase sigma-70 region 2" evidence="5">
    <location>
        <begin position="20"/>
        <end position="83"/>
    </location>
</feature>
<evidence type="ECO:0000313" key="7">
    <source>
        <dbReference type="EMBL" id="SVB29392.1"/>
    </source>
</evidence>
<dbReference type="InterPro" id="IPR014284">
    <property type="entry name" value="RNA_pol_sigma-70_dom"/>
</dbReference>
<evidence type="ECO:0000256" key="3">
    <source>
        <dbReference type="ARBA" id="ARBA00023082"/>
    </source>
</evidence>
<dbReference type="GO" id="GO:0003677">
    <property type="term" value="F:DNA binding"/>
    <property type="evidence" value="ECO:0007669"/>
    <property type="project" value="InterPro"/>
</dbReference>
<evidence type="ECO:0008006" key="8">
    <source>
        <dbReference type="Google" id="ProtNLM"/>
    </source>
</evidence>
<protein>
    <recommendedName>
        <fullName evidence="8">RNA polymerase sigma-70 region 2 domain-containing protein</fullName>
    </recommendedName>
</protein>
<dbReference type="InterPro" id="IPR039425">
    <property type="entry name" value="RNA_pol_sigma-70-like"/>
</dbReference>
<keyword evidence="3" id="KW-0731">Sigma factor</keyword>
<dbReference type="SUPFAM" id="SSF88659">
    <property type="entry name" value="Sigma3 and sigma4 domains of RNA polymerase sigma factors"/>
    <property type="match status" value="1"/>
</dbReference>
<dbReference type="InterPro" id="IPR013325">
    <property type="entry name" value="RNA_pol_sigma_r2"/>
</dbReference>
<dbReference type="EMBL" id="UINC01036041">
    <property type="protein sequence ID" value="SVB29392.1"/>
    <property type="molecule type" value="Genomic_DNA"/>
</dbReference>
<evidence type="ECO:0000256" key="1">
    <source>
        <dbReference type="ARBA" id="ARBA00010641"/>
    </source>
</evidence>
<organism evidence="7">
    <name type="scientific">marine metagenome</name>
    <dbReference type="NCBI Taxonomy" id="408172"/>
    <lineage>
        <taxon>unclassified sequences</taxon>
        <taxon>metagenomes</taxon>
        <taxon>ecological metagenomes</taxon>
    </lineage>
</organism>
<dbReference type="InterPro" id="IPR013249">
    <property type="entry name" value="RNA_pol_sigma70_r4_t2"/>
</dbReference>
<dbReference type="InterPro" id="IPR036388">
    <property type="entry name" value="WH-like_DNA-bd_sf"/>
</dbReference>
<sequence length="176" mass="20590">MKPHVTMELSDEFILELTQAQQRLFGYIYRRVANRDQAMEVLQQTNLVLCHKADNYTLGTNFNAWAATVAHYQILSYRKSQSRDRLVFTDKVVATIDEREDESEMREGVLSHLRYCLEAMSSDNQVFIKLRYEGGLSMEQIATEVGKRVGTVRVKFHRLRRSLRDCVQNRLQEKQA</sequence>
<feature type="domain" description="RNA polymerase sigma factor 70 region 4 type 2" evidence="6">
    <location>
        <begin position="113"/>
        <end position="163"/>
    </location>
</feature>
<dbReference type="Pfam" id="PF08281">
    <property type="entry name" value="Sigma70_r4_2"/>
    <property type="match status" value="1"/>
</dbReference>
<evidence type="ECO:0000259" key="6">
    <source>
        <dbReference type="Pfam" id="PF08281"/>
    </source>
</evidence>
<dbReference type="PANTHER" id="PTHR43133:SF51">
    <property type="entry name" value="RNA POLYMERASE SIGMA FACTOR"/>
    <property type="match status" value="1"/>
</dbReference>
<accession>A0A382CU92</accession>
<dbReference type="InterPro" id="IPR013324">
    <property type="entry name" value="RNA_pol_sigma_r3/r4-like"/>
</dbReference>
<dbReference type="Gene3D" id="1.10.10.10">
    <property type="entry name" value="Winged helix-like DNA-binding domain superfamily/Winged helix DNA-binding domain"/>
    <property type="match status" value="1"/>
</dbReference>
<dbReference type="InterPro" id="IPR007627">
    <property type="entry name" value="RNA_pol_sigma70_r2"/>
</dbReference>
<dbReference type="Pfam" id="PF04542">
    <property type="entry name" value="Sigma70_r2"/>
    <property type="match status" value="1"/>
</dbReference>
<dbReference type="GO" id="GO:0006352">
    <property type="term" value="P:DNA-templated transcription initiation"/>
    <property type="evidence" value="ECO:0007669"/>
    <property type="project" value="InterPro"/>
</dbReference>
<dbReference type="Gene3D" id="1.10.1740.10">
    <property type="match status" value="1"/>
</dbReference>
<name>A0A382CU92_9ZZZZ</name>
<keyword evidence="4" id="KW-0804">Transcription</keyword>
<keyword evidence="2" id="KW-0805">Transcription regulation</keyword>
<gene>
    <name evidence="7" type="ORF">METZ01_LOCUS182246</name>
</gene>
<dbReference type="NCBIfam" id="TIGR02937">
    <property type="entry name" value="sigma70-ECF"/>
    <property type="match status" value="1"/>
</dbReference>
<dbReference type="GO" id="GO:0016987">
    <property type="term" value="F:sigma factor activity"/>
    <property type="evidence" value="ECO:0007669"/>
    <property type="project" value="UniProtKB-KW"/>
</dbReference>
<dbReference type="AlphaFoldDB" id="A0A382CU92"/>
<evidence type="ECO:0000259" key="5">
    <source>
        <dbReference type="Pfam" id="PF04542"/>
    </source>
</evidence>
<dbReference type="SUPFAM" id="SSF88946">
    <property type="entry name" value="Sigma2 domain of RNA polymerase sigma factors"/>
    <property type="match status" value="1"/>
</dbReference>
<dbReference type="PANTHER" id="PTHR43133">
    <property type="entry name" value="RNA POLYMERASE ECF-TYPE SIGMA FACTO"/>
    <property type="match status" value="1"/>
</dbReference>